<name>A0ABC9E840_9POAL</name>
<dbReference type="EMBL" id="OZ075146">
    <property type="protein sequence ID" value="CAL5052761.1"/>
    <property type="molecule type" value="Genomic_DNA"/>
</dbReference>
<dbReference type="PANTHER" id="PTHR32141">
    <property type="match status" value="1"/>
</dbReference>
<sequence>MELQPLRSAPQTMEPQPLMGVSMSEMRARLQPLGLEHPEGEAMALATAMGIFLLYDAVPDPPVFTAAPPASSFVAPPPRDGTDIISSLTNEVLGLVVSRLPAKDAARTNVLAKRWRSFWCSRSAPLVVVDAHILPLGVPVPAGRAAPGGDDNTSKVAVASVSRVLQAQKGLGDKAPFRCVHLTRCHMASHQDEMERWLKLLADKGVQEFVFINRPWPLDFPLPATLFGCGAELTSLHLGLWRLPDTAKLRRNMSFPKLRKLVLGFVLMRDRDLAFLLEKSPTLEDLTIIGNLTKVNLRLDHPSLRCVQVAVAGLARIAVVDAPRLERLFMWMTVGPDEDESSRIKIRYAPNLRMLGYWHTGEHALEINSTAIKASTKVSSSTTVPSVQVLALEVQFVFQNEVKMMPCILKCFPNIKTLHICSQNADEPTGKLNLQLWQEADHIECVQSHLSKLVFQDFVGKRSELAFLKFIAERARALEKMVVTVVAKHFTSVVDVKEMLKPLTSEKWASKDCKLIVFRSPVCQATWKFRTASDSSWDDPFDLSTTGADGLFVVDHSSSTL</sequence>
<dbReference type="InterPro" id="IPR032675">
    <property type="entry name" value="LRR_dom_sf"/>
</dbReference>
<dbReference type="InterPro" id="IPR006566">
    <property type="entry name" value="FBD"/>
</dbReference>
<proteinExistence type="predicted"/>
<dbReference type="InterPro" id="IPR055302">
    <property type="entry name" value="F-box_dom-containing"/>
</dbReference>
<feature type="domain" description="FBD" evidence="1">
    <location>
        <begin position="439"/>
        <end position="482"/>
    </location>
</feature>
<evidence type="ECO:0000259" key="1">
    <source>
        <dbReference type="Pfam" id="PF08387"/>
    </source>
</evidence>
<dbReference type="PANTHER" id="PTHR32141:SF181">
    <property type="entry name" value="F-BOX DOMAIN-CONTAINING PROTEIN"/>
    <property type="match status" value="1"/>
</dbReference>
<dbReference type="Pfam" id="PF24758">
    <property type="entry name" value="LRR_At5g56370"/>
    <property type="match status" value="1"/>
</dbReference>
<dbReference type="Gene3D" id="3.80.10.10">
    <property type="entry name" value="Ribonuclease Inhibitor"/>
    <property type="match status" value="1"/>
</dbReference>
<protein>
    <recommendedName>
        <fullName evidence="5">FBD domain-containing protein</fullName>
    </recommendedName>
</protein>
<dbReference type="AlphaFoldDB" id="A0ABC9E840"/>
<dbReference type="SUPFAM" id="SSF81383">
    <property type="entry name" value="F-box domain"/>
    <property type="match status" value="1"/>
</dbReference>
<reference evidence="3" key="1">
    <citation type="submission" date="2024-10" db="EMBL/GenBank/DDBJ databases">
        <authorList>
            <person name="Ryan C."/>
        </authorList>
    </citation>
    <scope>NUCLEOTIDE SEQUENCE [LARGE SCALE GENOMIC DNA]</scope>
</reference>
<gene>
    <name evidence="3" type="ORF">URODEC1_LOCUS92903</name>
</gene>
<evidence type="ECO:0008006" key="5">
    <source>
        <dbReference type="Google" id="ProtNLM"/>
    </source>
</evidence>
<feature type="domain" description="F-box/LRR-repeat protein 15/At3g58940/PEG3-like LRR" evidence="2">
    <location>
        <begin position="195"/>
        <end position="420"/>
    </location>
</feature>
<dbReference type="Proteomes" id="UP001497457">
    <property type="component" value="Chromosome 36b"/>
</dbReference>
<dbReference type="InterPro" id="IPR055411">
    <property type="entry name" value="LRR_FXL15/At3g58940/PEG3-like"/>
</dbReference>
<evidence type="ECO:0000313" key="3">
    <source>
        <dbReference type="EMBL" id="CAL5052761.1"/>
    </source>
</evidence>
<organism evidence="3 4">
    <name type="scientific">Urochloa decumbens</name>
    <dbReference type="NCBI Taxonomy" id="240449"/>
    <lineage>
        <taxon>Eukaryota</taxon>
        <taxon>Viridiplantae</taxon>
        <taxon>Streptophyta</taxon>
        <taxon>Embryophyta</taxon>
        <taxon>Tracheophyta</taxon>
        <taxon>Spermatophyta</taxon>
        <taxon>Magnoliopsida</taxon>
        <taxon>Liliopsida</taxon>
        <taxon>Poales</taxon>
        <taxon>Poaceae</taxon>
        <taxon>PACMAD clade</taxon>
        <taxon>Panicoideae</taxon>
        <taxon>Panicodae</taxon>
        <taxon>Paniceae</taxon>
        <taxon>Melinidinae</taxon>
        <taxon>Urochloa</taxon>
    </lineage>
</organism>
<evidence type="ECO:0000259" key="2">
    <source>
        <dbReference type="Pfam" id="PF24758"/>
    </source>
</evidence>
<dbReference type="Pfam" id="PF08387">
    <property type="entry name" value="FBD"/>
    <property type="match status" value="1"/>
</dbReference>
<accession>A0ABC9E840</accession>
<dbReference type="InterPro" id="IPR036047">
    <property type="entry name" value="F-box-like_dom_sf"/>
</dbReference>
<evidence type="ECO:0000313" key="4">
    <source>
        <dbReference type="Proteomes" id="UP001497457"/>
    </source>
</evidence>
<keyword evidence="4" id="KW-1185">Reference proteome</keyword>